<dbReference type="OMA" id="SHIAARW"/>
<evidence type="ECO:0000256" key="1">
    <source>
        <dbReference type="ARBA" id="ARBA00011925"/>
    </source>
</evidence>
<proteinExistence type="predicted"/>
<dbReference type="EMBL" id="GL433842">
    <property type="protein sequence ID" value="EFN56215.1"/>
    <property type="molecule type" value="Genomic_DNA"/>
</dbReference>
<dbReference type="GeneID" id="17355695"/>
<evidence type="ECO:0000256" key="4">
    <source>
        <dbReference type="ARBA" id="ARBA00023163"/>
    </source>
</evidence>
<dbReference type="STRING" id="554065.E1ZDF3"/>
<dbReference type="InterPro" id="IPR011990">
    <property type="entry name" value="TPR-like_helical_dom_sf"/>
</dbReference>
<dbReference type="GO" id="GO:0070611">
    <property type="term" value="F:histone H3R2 methyltransferase activity"/>
    <property type="evidence" value="ECO:0007669"/>
    <property type="project" value="TreeGrafter"/>
</dbReference>
<dbReference type="CDD" id="cd02440">
    <property type="entry name" value="AdoMet_MTases"/>
    <property type="match status" value="1"/>
</dbReference>
<dbReference type="Proteomes" id="UP000008141">
    <property type="component" value="Unassembled WGS sequence"/>
</dbReference>
<dbReference type="Gene3D" id="2.70.160.11">
    <property type="entry name" value="Hnrnp arginine n-methyltransferase1"/>
    <property type="match status" value="1"/>
</dbReference>
<dbReference type="SUPFAM" id="SSF48452">
    <property type="entry name" value="TPR-like"/>
    <property type="match status" value="1"/>
</dbReference>
<reference evidence="7 8" key="1">
    <citation type="journal article" date="2010" name="Plant Cell">
        <title>The Chlorella variabilis NC64A genome reveals adaptation to photosymbiosis, coevolution with viruses, and cryptic sex.</title>
        <authorList>
            <person name="Blanc G."/>
            <person name="Duncan G."/>
            <person name="Agarkova I."/>
            <person name="Borodovsky M."/>
            <person name="Gurnon J."/>
            <person name="Kuo A."/>
            <person name="Lindquist E."/>
            <person name="Lucas S."/>
            <person name="Pangilinan J."/>
            <person name="Polle J."/>
            <person name="Salamov A."/>
            <person name="Terry A."/>
            <person name="Yamada T."/>
            <person name="Dunigan D.D."/>
            <person name="Grigoriev I.V."/>
            <person name="Claverie J.M."/>
            <person name="Van Etten J.L."/>
        </authorList>
    </citation>
    <scope>NUCLEOTIDE SEQUENCE [LARGE SCALE GENOMIC DNA]</scope>
    <source>
        <strain evidence="7 8">NC64A</strain>
    </source>
</reference>
<dbReference type="eggNOG" id="KOG1501">
    <property type="taxonomic scope" value="Eukaryota"/>
</dbReference>
<protein>
    <recommendedName>
        <fullName evidence="1">type I protein arginine methyltransferase</fullName>
        <ecNumber evidence="1">2.1.1.319</ecNumber>
    </recommendedName>
</protein>
<dbReference type="PANTHER" id="PTHR11006:SF10">
    <property type="entry name" value="HISTONE-ARGININE METHYLTRANSFERASE CARMER-RELATED"/>
    <property type="match status" value="1"/>
</dbReference>
<dbReference type="Gene3D" id="3.40.50.150">
    <property type="entry name" value="Vaccinia Virus protein VP39"/>
    <property type="match status" value="2"/>
</dbReference>
<keyword evidence="3" id="KW-0805">Transcription regulation</keyword>
<evidence type="ECO:0000256" key="5">
    <source>
        <dbReference type="ARBA" id="ARBA00049086"/>
    </source>
</evidence>
<evidence type="ECO:0000256" key="3">
    <source>
        <dbReference type="ARBA" id="ARBA00023015"/>
    </source>
</evidence>
<dbReference type="SUPFAM" id="SSF53335">
    <property type="entry name" value="S-adenosyl-L-methionine-dependent methyltransferases"/>
    <property type="match status" value="1"/>
</dbReference>
<keyword evidence="2" id="KW-0949">S-adenosyl-L-methionine</keyword>
<keyword evidence="4" id="KW-0804">Transcription</keyword>
<dbReference type="PANTHER" id="PTHR11006">
    <property type="entry name" value="PROTEIN ARGININE N-METHYLTRANSFERASE"/>
    <property type="match status" value="1"/>
</dbReference>
<evidence type="ECO:0000256" key="2">
    <source>
        <dbReference type="ARBA" id="ARBA00022691"/>
    </source>
</evidence>
<dbReference type="RefSeq" id="XP_005848317.1">
    <property type="nucleotide sequence ID" value="XM_005848255.1"/>
</dbReference>
<organism evidence="8">
    <name type="scientific">Chlorella variabilis</name>
    <name type="common">Green alga</name>
    <dbReference type="NCBI Taxonomy" id="554065"/>
    <lineage>
        <taxon>Eukaryota</taxon>
        <taxon>Viridiplantae</taxon>
        <taxon>Chlorophyta</taxon>
        <taxon>core chlorophytes</taxon>
        <taxon>Trebouxiophyceae</taxon>
        <taxon>Chlorellales</taxon>
        <taxon>Chlorellaceae</taxon>
        <taxon>Chlorella clade</taxon>
        <taxon>Chlorella</taxon>
    </lineage>
</organism>
<sequence>MPKLAAAAPHLQPQHAADLLQAALHLDSRNALALFLLGNAHAALGAHAAAAHAFRQAARLTGDAAPDSQRHQLHITATENLLLESGHALPAEWVAALHDAPRLAALERGIAAAVQCDPAGDSRVLVVGGMGLEAVMVAQAGAAAVAVYCPDNPLAASLVAELAAGSGCPHRVAAATSAAQLAQLGAQQAPAGYSALVLAGALGCSIGWQQLAGDLAAAAPLLAPGAKLLPHAVHMRGALVQCPGAVALNEVDVQAVQAGTGGLDLDATNRMLPRASRSVRLPTYPHTALTDSASLLTVPLSALLPTTTNSGADSCASSRDMLAAAVQLQVGTGGAADALCWWYEQVLADPASPTSSTAHNGAEGAGGSPLRLSADPAGCPGRDAQLRPHVWQHLQFLDHRQLAPGQAVEVLCRLAGPAASTTAAAARLQAVSLAGNNSQGSATGPLSLQFDVRLGGASSSEAKASLLLQVRHAAVAAAMPRYHTSMLNDSLRTQAYRQGIASTLQRAADRSAATAAAAGDAEAPVVLEIGSGSGLLCLLACQAGAPRVLGCERQPELLEVAGRLLEANGLAERVAILPKHSRALTVAAGAGGGRGGAADLPRRADVLLHEIFGTDPFSEGVVPTLLHAKQHQLQPGAALAPCKLHVVAAVAASASLHRLLRPPPAVCGGRVATGALRQLAPRKVDCLAGDSDLLLLTEPCRVLSVDFEDAELALAGSSTVLLECLLRPLPLAAWLAAQQAAAGQAAQQGATSRNGSVHQALQPEEGGVLEGCGLFAVAWFEYEFSGGIVGSTAPHMQRTEHWQQVVQPLEGAPADAALAGLAGGGSCDGGGGDVAGLLLTAGYRVDRLWFELEAVAAAVDGSEDDGEL</sequence>
<comment type="catalytic activity">
    <reaction evidence="5">
        <text>L-arginyl-[protein] + 2 S-adenosyl-L-methionine = N(omega),N(omega)-dimethyl-L-arginyl-[protein] + 2 S-adenosyl-L-homocysteine + 2 H(+)</text>
        <dbReference type="Rhea" id="RHEA:48096"/>
        <dbReference type="Rhea" id="RHEA-COMP:10532"/>
        <dbReference type="Rhea" id="RHEA-COMP:11991"/>
        <dbReference type="ChEBI" id="CHEBI:15378"/>
        <dbReference type="ChEBI" id="CHEBI:29965"/>
        <dbReference type="ChEBI" id="CHEBI:57856"/>
        <dbReference type="ChEBI" id="CHEBI:59789"/>
        <dbReference type="ChEBI" id="CHEBI:61897"/>
        <dbReference type="EC" id="2.1.1.319"/>
    </reaction>
</comment>
<dbReference type="OrthoDB" id="412876at2759"/>
<dbReference type="Gene3D" id="1.25.40.10">
    <property type="entry name" value="Tetratricopeptide repeat domain"/>
    <property type="match status" value="1"/>
</dbReference>
<gene>
    <name evidence="7" type="ORF">CHLNCDRAFT_144981</name>
</gene>
<evidence type="ECO:0000313" key="7">
    <source>
        <dbReference type="EMBL" id="EFN56215.1"/>
    </source>
</evidence>
<dbReference type="EC" id="2.1.1.319" evidence="1"/>
<evidence type="ECO:0000313" key="8">
    <source>
        <dbReference type="Proteomes" id="UP000008141"/>
    </source>
</evidence>
<dbReference type="GO" id="GO:0035242">
    <property type="term" value="F:protein-arginine omega-N asymmetric methyltransferase activity"/>
    <property type="evidence" value="ECO:0007669"/>
    <property type="project" value="UniProtKB-EC"/>
</dbReference>
<dbReference type="InParanoid" id="E1ZDF3"/>
<dbReference type="InterPro" id="IPR029063">
    <property type="entry name" value="SAM-dependent_MTases_sf"/>
</dbReference>
<dbReference type="AlphaFoldDB" id="E1ZDF3"/>
<dbReference type="KEGG" id="cvr:CHLNCDRAFT_144981"/>
<accession>E1ZDF3</accession>
<feature type="region of interest" description="Disordered" evidence="6">
    <location>
        <begin position="352"/>
        <end position="378"/>
    </location>
</feature>
<name>E1ZDF3_CHLVA</name>
<keyword evidence="8" id="KW-1185">Reference proteome</keyword>
<evidence type="ECO:0000256" key="6">
    <source>
        <dbReference type="SAM" id="MobiDB-lite"/>
    </source>
</evidence>
<dbReference type="InterPro" id="IPR025799">
    <property type="entry name" value="Arg_MeTrfase"/>
</dbReference>